<dbReference type="OrthoDB" id="1742084at2759"/>
<dbReference type="GO" id="GO:0035267">
    <property type="term" value="C:NuA4 histone acetyltransferase complex"/>
    <property type="evidence" value="ECO:0007669"/>
    <property type="project" value="TreeGrafter"/>
</dbReference>
<dbReference type="PANTHER" id="PTHR15398:SF4">
    <property type="entry name" value="BROMODOMAIN-CONTAINING PROTEIN 8 ISOFORM X1"/>
    <property type="match status" value="1"/>
</dbReference>
<reference evidence="1 2" key="2">
    <citation type="submission" date="2018-11" db="EMBL/GenBank/DDBJ databases">
        <authorList>
            <consortium name="Pathogen Informatics"/>
        </authorList>
    </citation>
    <scope>NUCLEOTIDE SEQUENCE [LARGE SCALE GENOMIC DNA]</scope>
</reference>
<protein>
    <submittedName>
        <fullName evidence="3">HTH myb-type domain-containing protein</fullName>
    </submittedName>
</protein>
<organism evidence="3">
    <name type="scientific">Soboliphyme baturini</name>
    <dbReference type="NCBI Taxonomy" id="241478"/>
    <lineage>
        <taxon>Eukaryota</taxon>
        <taxon>Metazoa</taxon>
        <taxon>Ecdysozoa</taxon>
        <taxon>Nematoda</taxon>
        <taxon>Enoplea</taxon>
        <taxon>Dorylaimia</taxon>
        <taxon>Dioctophymatida</taxon>
        <taxon>Dioctophymatoidea</taxon>
        <taxon>Soboliphymatidae</taxon>
        <taxon>Soboliphyme</taxon>
    </lineage>
</organism>
<gene>
    <name evidence="1" type="ORF">SBAD_LOCUS5687</name>
</gene>
<evidence type="ECO:0000313" key="3">
    <source>
        <dbReference type="WBParaSite" id="SBAD_0000591201-mRNA-1"/>
    </source>
</evidence>
<accession>A0A183IPZ0</accession>
<reference evidence="3" key="1">
    <citation type="submission" date="2016-06" db="UniProtKB">
        <authorList>
            <consortium name="WormBaseParasite"/>
        </authorList>
    </citation>
    <scope>IDENTIFICATION</scope>
</reference>
<dbReference type="WBParaSite" id="SBAD_0000591201-mRNA-1">
    <property type="protein sequence ID" value="SBAD_0000591201-mRNA-1"/>
    <property type="gene ID" value="SBAD_0000591201"/>
</dbReference>
<sequence>MLLSRFLHKMDEEEMKKWNIRDQLLLASCVQKYGENNWLSVSKQMRAFGTLKENPEFYSQKKCARLYSSLVDMLNTPRRKRTDVTGSIESPATQLANRLTAKRIEELKVAMEQNRNVLRQVGRMFRTRRTSAKRLECNFNGHVATDLDSKRNSYFYDAISGAL</sequence>
<dbReference type="AlphaFoldDB" id="A0A183IPZ0"/>
<dbReference type="Proteomes" id="UP000270296">
    <property type="component" value="Unassembled WGS sequence"/>
</dbReference>
<dbReference type="PANTHER" id="PTHR15398">
    <property type="entry name" value="BROMODOMAIN-CONTAINING PROTEIN 8"/>
    <property type="match status" value="1"/>
</dbReference>
<evidence type="ECO:0000313" key="1">
    <source>
        <dbReference type="EMBL" id="VDP08003.1"/>
    </source>
</evidence>
<dbReference type="EMBL" id="UZAM01009171">
    <property type="protein sequence ID" value="VDP08003.1"/>
    <property type="molecule type" value="Genomic_DNA"/>
</dbReference>
<proteinExistence type="predicted"/>
<evidence type="ECO:0000313" key="2">
    <source>
        <dbReference type="Proteomes" id="UP000270296"/>
    </source>
</evidence>
<keyword evidence="2" id="KW-1185">Reference proteome</keyword>
<name>A0A183IPZ0_9BILA</name>